<keyword evidence="4" id="KW-1185">Reference proteome</keyword>
<dbReference type="Gene3D" id="3.40.50.2000">
    <property type="entry name" value="Glycogen Phosphorylase B"/>
    <property type="match status" value="2"/>
</dbReference>
<dbReference type="SUPFAM" id="SSF53756">
    <property type="entry name" value="UDP-Glycosyltransferase/glycogen phosphorylase"/>
    <property type="match status" value="1"/>
</dbReference>
<dbReference type="InterPro" id="IPR050194">
    <property type="entry name" value="Glycosyltransferase_grp1"/>
</dbReference>
<dbReference type="InterPro" id="IPR001296">
    <property type="entry name" value="Glyco_trans_1"/>
</dbReference>
<dbReference type="AlphaFoldDB" id="A0A1T2XBY5"/>
<dbReference type="PANTHER" id="PTHR45947">
    <property type="entry name" value="SULFOQUINOVOSYL TRANSFERASE SQD2"/>
    <property type="match status" value="1"/>
</dbReference>
<reference evidence="3 4" key="1">
    <citation type="submission" date="2017-01" db="EMBL/GenBank/DDBJ databases">
        <title>Genome analysis of Paenibacillus selenitrireducens ES3-24.</title>
        <authorList>
            <person name="Xu D."/>
            <person name="Yao R."/>
            <person name="Zheng S."/>
        </authorList>
    </citation>
    <scope>NUCLEOTIDE SEQUENCE [LARGE SCALE GENOMIC DNA]</scope>
    <source>
        <strain evidence="3 4">ES3-24</strain>
    </source>
</reference>
<evidence type="ECO:0000313" key="3">
    <source>
        <dbReference type="EMBL" id="OPA77401.1"/>
    </source>
</evidence>
<dbReference type="Pfam" id="PF13439">
    <property type="entry name" value="Glyco_transf_4"/>
    <property type="match status" value="1"/>
</dbReference>
<comment type="caution">
    <text evidence="3">The sequence shown here is derived from an EMBL/GenBank/DDBJ whole genome shotgun (WGS) entry which is preliminary data.</text>
</comment>
<evidence type="ECO:0000259" key="1">
    <source>
        <dbReference type="Pfam" id="PF00534"/>
    </source>
</evidence>
<protein>
    <submittedName>
        <fullName evidence="3">Lipopolysaccharide N-acetylglucosaminyltransferase</fullName>
    </submittedName>
</protein>
<feature type="domain" description="Glycosyl transferase family 1" evidence="1">
    <location>
        <begin position="186"/>
        <end position="357"/>
    </location>
</feature>
<dbReference type="PANTHER" id="PTHR45947:SF3">
    <property type="entry name" value="SULFOQUINOVOSYL TRANSFERASE SQD2"/>
    <property type="match status" value="1"/>
</dbReference>
<dbReference type="OrthoDB" id="139410at2"/>
<dbReference type="Pfam" id="PF00534">
    <property type="entry name" value="Glycos_transf_1"/>
    <property type="match status" value="1"/>
</dbReference>
<dbReference type="Proteomes" id="UP000190188">
    <property type="component" value="Unassembled WGS sequence"/>
</dbReference>
<name>A0A1T2XBY5_9BACL</name>
<organism evidence="3 4">
    <name type="scientific">Paenibacillus selenitireducens</name>
    <dbReference type="NCBI Taxonomy" id="1324314"/>
    <lineage>
        <taxon>Bacteria</taxon>
        <taxon>Bacillati</taxon>
        <taxon>Bacillota</taxon>
        <taxon>Bacilli</taxon>
        <taxon>Bacillales</taxon>
        <taxon>Paenibacillaceae</taxon>
        <taxon>Paenibacillus</taxon>
    </lineage>
</organism>
<proteinExistence type="predicted"/>
<evidence type="ECO:0000313" key="4">
    <source>
        <dbReference type="Proteomes" id="UP000190188"/>
    </source>
</evidence>
<keyword evidence="3" id="KW-0808">Transferase</keyword>
<dbReference type="STRING" id="1324314.BVG16_13140"/>
<dbReference type="GO" id="GO:0016757">
    <property type="term" value="F:glycosyltransferase activity"/>
    <property type="evidence" value="ECO:0007669"/>
    <property type="project" value="UniProtKB-KW"/>
</dbReference>
<dbReference type="CDD" id="cd03801">
    <property type="entry name" value="GT4_PimA-like"/>
    <property type="match status" value="1"/>
</dbReference>
<feature type="domain" description="Glycosyltransferase subfamily 4-like N-terminal" evidence="2">
    <location>
        <begin position="22"/>
        <end position="172"/>
    </location>
</feature>
<gene>
    <name evidence="3" type="ORF">BVG16_13140</name>
</gene>
<evidence type="ECO:0000259" key="2">
    <source>
        <dbReference type="Pfam" id="PF13439"/>
    </source>
</evidence>
<dbReference type="EMBL" id="MSZX01000005">
    <property type="protein sequence ID" value="OPA77401.1"/>
    <property type="molecule type" value="Genomic_DNA"/>
</dbReference>
<dbReference type="InterPro" id="IPR028098">
    <property type="entry name" value="Glyco_trans_4-like_N"/>
</dbReference>
<keyword evidence="3" id="KW-0328">Glycosyltransferase</keyword>
<accession>A0A1T2XBY5</accession>
<sequence length="380" mass="43261">MNVLLICTEKLPVPNIRGGAIQTYIGGVTQQLSQHHQVTIIGRSDPTLLSDESVNKVRYVRVPSDGMFELYLEGVINFISQSGQKYDLIHIFNRPRMVLPVRRAAANARIILSMHNDMFNPTKLNTEEGRAVIAHTETIVTISNFIGKEIARYYPEAEPKLRTIYSGVDLDRFAPWMESNIARQSRQELRNQYQLQSKKIILFVGRLSRNKGPHVLVRAMSHLRHPDACLVVVGGAWYSDDRVSDYIGYVRALAERSTLPVITTGYIDAQDIHRWFCAADVFVCTSIWDEPLARVHYEAMAAGLPFITTARGGNPEIIINDNGMLITNPEDPLEYAEKLNNMLNNMENSRKMGLRGRRLTEQRFHWDRVAQEILAVWGTR</sequence>
<dbReference type="RefSeq" id="WP_078499142.1">
    <property type="nucleotide sequence ID" value="NZ_MSZX01000005.1"/>
</dbReference>